<accession>A0A1F7S9G6</accession>
<dbReference type="EMBL" id="MGDD01000013">
    <property type="protein sequence ID" value="OGL49787.1"/>
    <property type="molecule type" value="Genomic_DNA"/>
</dbReference>
<feature type="transmembrane region" description="Helical" evidence="1">
    <location>
        <begin position="6"/>
        <end position="31"/>
    </location>
</feature>
<feature type="transmembrane region" description="Helical" evidence="1">
    <location>
        <begin position="43"/>
        <end position="60"/>
    </location>
</feature>
<name>A0A1F7S9G6_9BACT</name>
<dbReference type="Proteomes" id="UP000179266">
    <property type="component" value="Unassembled WGS sequence"/>
</dbReference>
<keyword evidence="1" id="KW-0472">Membrane</keyword>
<keyword evidence="1" id="KW-1133">Transmembrane helix</keyword>
<evidence type="ECO:0008006" key="4">
    <source>
        <dbReference type="Google" id="ProtNLM"/>
    </source>
</evidence>
<evidence type="ECO:0000313" key="3">
    <source>
        <dbReference type="Proteomes" id="UP000179266"/>
    </source>
</evidence>
<evidence type="ECO:0000256" key="1">
    <source>
        <dbReference type="SAM" id="Phobius"/>
    </source>
</evidence>
<dbReference type="AlphaFoldDB" id="A0A1F7S9G6"/>
<sequence length="63" mass="7463">MKDPSLSWSIVLIFGFLGWIGSVFAFIFNAIDENDRLIKRKALFWYIIFVIFYALWIIGMRKA</sequence>
<evidence type="ECO:0000313" key="2">
    <source>
        <dbReference type="EMBL" id="OGL49787.1"/>
    </source>
</evidence>
<protein>
    <recommendedName>
        <fullName evidence="4">Cardiolipin synthase N-terminal domain-containing protein</fullName>
    </recommendedName>
</protein>
<reference evidence="2 3" key="1">
    <citation type="journal article" date="2016" name="Nat. Commun.">
        <title>Thousands of microbial genomes shed light on interconnected biogeochemical processes in an aquifer system.</title>
        <authorList>
            <person name="Anantharaman K."/>
            <person name="Brown C.T."/>
            <person name="Hug L.A."/>
            <person name="Sharon I."/>
            <person name="Castelle C.J."/>
            <person name="Probst A.J."/>
            <person name="Thomas B.C."/>
            <person name="Singh A."/>
            <person name="Wilkins M.J."/>
            <person name="Karaoz U."/>
            <person name="Brodie E.L."/>
            <person name="Williams K.H."/>
            <person name="Hubbard S.S."/>
            <person name="Banfield J.F."/>
        </authorList>
    </citation>
    <scope>NUCLEOTIDE SEQUENCE [LARGE SCALE GENOMIC DNA]</scope>
</reference>
<proteinExistence type="predicted"/>
<organism evidence="2 3">
    <name type="scientific">Candidatus Schekmanbacteria bacterium RBG_13_48_7</name>
    <dbReference type="NCBI Taxonomy" id="1817878"/>
    <lineage>
        <taxon>Bacteria</taxon>
        <taxon>Candidatus Schekmaniibacteriota</taxon>
    </lineage>
</organism>
<comment type="caution">
    <text evidence="2">The sequence shown here is derived from an EMBL/GenBank/DDBJ whole genome shotgun (WGS) entry which is preliminary data.</text>
</comment>
<keyword evidence="1" id="KW-0812">Transmembrane</keyword>
<gene>
    <name evidence="2" type="ORF">A2161_01275</name>
</gene>